<dbReference type="Gene3D" id="2.60.120.10">
    <property type="entry name" value="Jelly Rolls"/>
    <property type="match status" value="1"/>
</dbReference>
<evidence type="ECO:0000313" key="2">
    <source>
        <dbReference type="EMBL" id="OHX13848.1"/>
    </source>
</evidence>
<dbReference type="Gene3D" id="1.20.910.10">
    <property type="entry name" value="Heme oxygenase-like"/>
    <property type="match status" value="1"/>
</dbReference>
<name>A0A1S1X352_9NEIS</name>
<dbReference type="AlphaFoldDB" id="A0A1S1X352"/>
<dbReference type="Proteomes" id="UP000180280">
    <property type="component" value="Unassembled WGS sequence"/>
</dbReference>
<organism evidence="2 4">
    <name type="scientific">Chromobacterium sphagni</name>
    <dbReference type="NCBI Taxonomy" id="1903179"/>
    <lineage>
        <taxon>Bacteria</taxon>
        <taxon>Pseudomonadati</taxon>
        <taxon>Pseudomonadota</taxon>
        <taxon>Betaproteobacteria</taxon>
        <taxon>Neisseriales</taxon>
        <taxon>Chromobacteriaceae</taxon>
        <taxon>Chromobacterium</taxon>
    </lineage>
</organism>
<evidence type="ECO:0000313" key="5">
    <source>
        <dbReference type="Proteomes" id="UP000180280"/>
    </source>
</evidence>
<dbReference type="EMBL" id="MKCT01000009">
    <property type="protein sequence ID" value="OHX20807.1"/>
    <property type="molecule type" value="Genomic_DNA"/>
</dbReference>
<dbReference type="EMBL" id="MKCS01000001">
    <property type="protein sequence ID" value="OHX13848.1"/>
    <property type="molecule type" value="Genomic_DNA"/>
</dbReference>
<sequence length="362" mass="40964">MRTVVVDGIEHWLGHVKDFTKNASLTQFLPKDNRISMAWVRLEAGERLDEHIHPVESMILMCEGGARTLGDVRETMNAGDILLVPPGKLHGFIGMPPNGFWGLSIQFDSRGLYEDITDPWATFTSELDQRHGNDNVVEKLLRKNEEYMERFDKHRLFAMVRNGLLDDEGIRRRFLDCFQVWSNYFQKMVLTRAITSKQKGFEELAWLHLYEELGHNQDLAKSRDDLQTIFDPLLEATCSWFASKMEHIGEAEKVVLSHVVVEASATFFYKHVQPALAQSEVKGHFDVHSVVDDGHVEMGYAFLRKLSIDDGSALFEVQHQGWAMLMAVMARIADLTVHNAGGAAATNAEQDSRHAIADAVAI</sequence>
<gene>
    <name evidence="3" type="ORF">BI344_13855</name>
    <name evidence="2" type="ORF">BI347_10230</name>
</gene>
<evidence type="ECO:0000259" key="1">
    <source>
        <dbReference type="Pfam" id="PF07883"/>
    </source>
</evidence>
<dbReference type="SUPFAM" id="SSF51182">
    <property type="entry name" value="RmlC-like cupins"/>
    <property type="match status" value="1"/>
</dbReference>
<dbReference type="SUPFAM" id="SSF48613">
    <property type="entry name" value="Heme oxygenase-like"/>
    <property type="match status" value="1"/>
</dbReference>
<dbReference type="InterPro" id="IPR016084">
    <property type="entry name" value="Haem_Oase-like_multi-hlx"/>
</dbReference>
<accession>A0A1S1X352</accession>
<dbReference type="InterPro" id="IPR014710">
    <property type="entry name" value="RmlC-like_jellyroll"/>
</dbReference>
<proteinExistence type="predicted"/>
<dbReference type="Proteomes" id="UP000180088">
    <property type="component" value="Unassembled WGS sequence"/>
</dbReference>
<keyword evidence="5" id="KW-1185">Reference proteome</keyword>
<dbReference type="STRING" id="1903179.BI347_10230"/>
<evidence type="ECO:0000313" key="3">
    <source>
        <dbReference type="EMBL" id="OHX20807.1"/>
    </source>
</evidence>
<reference evidence="4 5" key="1">
    <citation type="submission" date="2016-09" db="EMBL/GenBank/DDBJ databases">
        <title>Chromobacterium muskegensis sp. nov., an insecticidal bacterium isolated from Sphagnum bogs.</title>
        <authorList>
            <person name="Sparks M.E."/>
            <person name="Blackburn M.B."/>
            <person name="Gundersen-Rindal D.E."/>
            <person name="Mitchell A."/>
            <person name="Farrar R."/>
            <person name="Kuhar D."/>
        </authorList>
    </citation>
    <scope>NUCLEOTIDE SEQUENCE [LARGE SCALE GENOMIC DNA]</scope>
    <source>
        <strain evidence="3 5">14B-1</strain>
        <strain evidence="2 4">37-2</strain>
    </source>
</reference>
<dbReference type="InterPro" id="IPR011051">
    <property type="entry name" value="RmlC_Cupin_sf"/>
</dbReference>
<dbReference type="Pfam" id="PF07883">
    <property type="entry name" value="Cupin_2"/>
    <property type="match status" value="1"/>
</dbReference>
<evidence type="ECO:0000313" key="4">
    <source>
        <dbReference type="Proteomes" id="UP000180088"/>
    </source>
</evidence>
<feature type="domain" description="Cupin type-2" evidence="1">
    <location>
        <begin position="39"/>
        <end position="93"/>
    </location>
</feature>
<comment type="caution">
    <text evidence="2">The sequence shown here is derived from an EMBL/GenBank/DDBJ whole genome shotgun (WGS) entry which is preliminary data.</text>
</comment>
<dbReference type="InterPro" id="IPR013096">
    <property type="entry name" value="Cupin_2"/>
</dbReference>
<protein>
    <recommendedName>
        <fullName evidence="1">Cupin type-2 domain-containing protein</fullName>
    </recommendedName>
</protein>